<keyword evidence="4" id="KW-0418">Kinase</keyword>
<dbReference type="RefSeq" id="WP_090001088.1">
    <property type="nucleotide sequence ID" value="NZ_FOBV01000008.1"/>
</dbReference>
<feature type="transmembrane region" description="Helical" evidence="2">
    <location>
        <begin position="64"/>
        <end position="86"/>
    </location>
</feature>
<keyword evidence="2" id="KW-1133">Transmembrane helix</keyword>
<organism evidence="4 5">
    <name type="scientific">Chryseobacterium taichungense</name>
    <dbReference type="NCBI Taxonomy" id="295069"/>
    <lineage>
        <taxon>Bacteria</taxon>
        <taxon>Pseudomonadati</taxon>
        <taxon>Bacteroidota</taxon>
        <taxon>Flavobacteriia</taxon>
        <taxon>Flavobacteriales</taxon>
        <taxon>Weeksellaceae</taxon>
        <taxon>Chryseobacterium group</taxon>
        <taxon>Chryseobacterium</taxon>
    </lineage>
</organism>
<reference evidence="5" key="1">
    <citation type="submission" date="2016-10" db="EMBL/GenBank/DDBJ databases">
        <authorList>
            <person name="Varghese N."/>
            <person name="Submissions S."/>
        </authorList>
    </citation>
    <scope>NUCLEOTIDE SEQUENCE [LARGE SCALE GENOMIC DNA]</scope>
    <source>
        <strain evidence="5">DSM 17453</strain>
    </source>
</reference>
<dbReference type="GO" id="GO:0016020">
    <property type="term" value="C:membrane"/>
    <property type="evidence" value="ECO:0007669"/>
    <property type="project" value="InterPro"/>
</dbReference>
<evidence type="ECO:0000259" key="3">
    <source>
        <dbReference type="Pfam" id="PF06580"/>
    </source>
</evidence>
<dbReference type="Proteomes" id="UP000199450">
    <property type="component" value="Unassembled WGS sequence"/>
</dbReference>
<keyword evidence="2" id="KW-0472">Membrane</keyword>
<dbReference type="PANTHER" id="PTHR34220:SF7">
    <property type="entry name" value="SENSOR HISTIDINE KINASE YPDA"/>
    <property type="match status" value="1"/>
</dbReference>
<evidence type="ECO:0000313" key="5">
    <source>
        <dbReference type="Proteomes" id="UP000199450"/>
    </source>
</evidence>
<keyword evidence="4" id="KW-0808">Transferase</keyword>
<feature type="domain" description="Signal transduction histidine kinase internal region" evidence="3">
    <location>
        <begin position="199"/>
        <end position="275"/>
    </location>
</feature>
<dbReference type="EMBL" id="FOBV01000008">
    <property type="protein sequence ID" value="SEM90322.1"/>
    <property type="molecule type" value="Genomic_DNA"/>
</dbReference>
<dbReference type="PANTHER" id="PTHR34220">
    <property type="entry name" value="SENSOR HISTIDINE KINASE YPDA"/>
    <property type="match status" value="1"/>
</dbReference>
<accession>A0A1H8C5S0</accession>
<dbReference type="GO" id="GO:0000155">
    <property type="term" value="F:phosphorelay sensor kinase activity"/>
    <property type="evidence" value="ECO:0007669"/>
    <property type="project" value="InterPro"/>
</dbReference>
<feature type="coiled-coil region" evidence="1">
    <location>
        <begin position="174"/>
        <end position="201"/>
    </location>
</feature>
<feature type="transmembrane region" description="Helical" evidence="2">
    <location>
        <begin position="32"/>
        <end position="52"/>
    </location>
</feature>
<keyword evidence="1" id="KW-0175">Coiled coil</keyword>
<feature type="transmembrane region" description="Helical" evidence="2">
    <location>
        <begin position="150"/>
        <end position="172"/>
    </location>
</feature>
<feature type="transmembrane region" description="Helical" evidence="2">
    <location>
        <begin position="93"/>
        <end position="118"/>
    </location>
</feature>
<dbReference type="InterPro" id="IPR050640">
    <property type="entry name" value="Bact_2-comp_sensor_kinase"/>
</dbReference>
<evidence type="ECO:0000256" key="1">
    <source>
        <dbReference type="SAM" id="Coils"/>
    </source>
</evidence>
<protein>
    <submittedName>
        <fullName evidence="4">Histidine kinase</fullName>
    </submittedName>
</protein>
<sequence length="401" mass="46798">MSFSKKENGILTFAGLINFIKHKEQYHVSIRILSHVLMWLSFTLLLFFDYYLALNISFGQSMFLSVRVLVSSAVVFYLFFYCFLPYAKKSNNLWMIIIVAPLLILTWLFINNFFYVAADYVGYDLTNLYPIMGKEKGYRPSLTEVFKLKFIILNSLSVIYSLSPFFFTKIIVDVTRLNETKLRIQKQKSDLEINNINIEKEFLKAQLNPHFLFNTLNNLYALTVKKDDKAPEIVLNLSDIMAYTLYESNTEKVSLQKELEFISNYFALEKMRYPEDKKITLTIKEENPGKDYQVAPLLTFVFIENAFKYGLKSTKEQFVNVIIDIRDDTFFFVIENDTENAEKADRSNNYLGGIGLSNAKKRLTLLYPDMHELSVKYENGVYMVSLKISLNEQSITLYSDR</sequence>
<dbReference type="AlphaFoldDB" id="A0A1H8C5S0"/>
<evidence type="ECO:0000256" key="2">
    <source>
        <dbReference type="SAM" id="Phobius"/>
    </source>
</evidence>
<dbReference type="Pfam" id="PF06580">
    <property type="entry name" value="His_kinase"/>
    <property type="match status" value="1"/>
</dbReference>
<dbReference type="OrthoDB" id="9809908at2"/>
<gene>
    <name evidence="4" type="ORF">SAMN05421856_10890</name>
</gene>
<name>A0A1H8C5S0_9FLAO</name>
<proteinExistence type="predicted"/>
<dbReference type="InterPro" id="IPR010559">
    <property type="entry name" value="Sig_transdc_His_kin_internal"/>
</dbReference>
<keyword evidence="5" id="KW-1185">Reference proteome</keyword>
<keyword evidence="2" id="KW-0812">Transmembrane</keyword>
<dbReference type="STRING" id="295069.SAMN05421856_10890"/>
<evidence type="ECO:0000313" key="4">
    <source>
        <dbReference type="EMBL" id="SEM90322.1"/>
    </source>
</evidence>